<dbReference type="AlphaFoldDB" id="A0A6J1X5F7"/>
<dbReference type="InParanoid" id="A0A6J1X5F7"/>
<dbReference type="RefSeq" id="XP_026764634.2">
    <property type="nucleotide sequence ID" value="XM_026908833.3"/>
</dbReference>
<reference evidence="2" key="1">
    <citation type="submission" date="2025-08" db="UniProtKB">
        <authorList>
            <consortium name="RefSeq"/>
        </authorList>
    </citation>
    <scope>IDENTIFICATION</scope>
    <source>
        <tissue evidence="2">Whole larvae</tissue>
    </source>
</reference>
<protein>
    <submittedName>
        <fullName evidence="2">Uncharacterized protein LOC113522978 isoform X1</fullName>
    </submittedName>
</protein>
<evidence type="ECO:0000313" key="1">
    <source>
        <dbReference type="Proteomes" id="UP001652740"/>
    </source>
</evidence>
<name>A0A6J1X5F7_GALME</name>
<organism evidence="1 2">
    <name type="scientific">Galleria mellonella</name>
    <name type="common">Greater wax moth</name>
    <dbReference type="NCBI Taxonomy" id="7137"/>
    <lineage>
        <taxon>Eukaryota</taxon>
        <taxon>Metazoa</taxon>
        <taxon>Ecdysozoa</taxon>
        <taxon>Arthropoda</taxon>
        <taxon>Hexapoda</taxon>
        <taxon>Insecta</taxon>
        <taxon>Pterygota</taxon>
        <taxon>Neoptera</taxon>
        <taxon>Endopterygota</taxon>
        <taxon>Lepidoptera</taxon>
        <taxon>Glossata</taxon>
        <taxon>Ditrysia</taxon>
        <taxon>Pyraloidea</taxon>
        <taxon>Pyralidae</taxon>
        <taxon>Galleriinae</taxon>
        <taxon>Galleria</taxon>
    </lineage>
</organism>
<gene>
    <name evidence="2" type="primary">LOC113522978</name>
</gene>
<keyword evidence="1" id="KW-1185">Reference proteome</keyword>
<proteinExistence type="predicted"/>
<dbReference type="GeneID" id="113522978"/>
<accession>A0A6J1X5F7</accession>
<evidence type="ECO:0000313" key="2">
    <source>
        <dbReference type="RefSeq" id="XP_026764634.2"/>
    </source>
</evidence>
<sequence>MSYVKNDETYCNMGFHKESTVSEFYLHLSLKELAARSELNKDVTFRCRTIGILQSVNGRFYLTELTTPVYRSETSIQLSAAYLKSPPPSTVIPYPVQVFGTVQWCKKPVLVAKFIQTLNATMALRMKDAVTSITDTHLATHSDDEHFEREAKI</sequence>
<dbReference type="KEGG" id="gmw:113522978"/>
<dbReference type="Proteomes" id="UP001652740">
    <property type="component" value="Unplaced"/>
</dbReference>